<feature type="transmembrane region" description="Helical" evidence="8">
    <location>
        <begin position="161"/>
        <end position="183"/>
    </location>
</feature>
<keyword evidence="3" id="KW-1003">Cell membrane</keyword>
<keyword evidence="6 8" id="KW-0472">Membrane</keyword>
<feature type="transmembrane region" description="Helical" evidence="8">
    <location>
        <begin position="195"/>
        <end position="215"/>
    </location>
</feature>
<dbReference type="Pfam" id="PF03006">
    <property type="entry name" value="HlyIII"/>
    <property type="match status" value="1"/>
</dbReference>
<comment type="caution">
    <text evidence="9">The sequence shown here is derived from an EMBL/GenBank/DDBJ whole genome shotgun (WGS) entry which is preliminary data.</text>
</comment>
<dbReference type="GO" id="GO:0140911">
    <property type="term" value="F:pore-forming activity"/>
    <property type="evidence" value="ECO:0007669"/>
    <property type="project" value="InterPro"/>
</dbReference>
<evidence type="ECO:0000256" key="3">
    <source>
        <dbReference type="ARBA" id="ARBA00022475"/>
    </source>
</evidence>
<evidence type="ECO:0000256" key="5">
    <source>
        <dbReference type="ARBA" id="ARBA00022989"/>
    </source>
</evidence>
<dbReference type="RefSeq" id="WP_069441830.1">
    <property type="nucleotide sequence ID" value="NZ_LPWF01000025.1"/>
</dbReference>
<keyword evidence="7" id="KW-0862">Zinc</keyword>
<comment type="subcellular location">
    <subcellularLocation>
        <location evidence="1">Cell membrane</location>
        <topology evidence="1">Multi-pass membrane protein</topology>
    </subcellularLocation>
</comment>
<evidence type="ECO:0000313" key="10">
    <source>
        <dbReference type="Proteomes" id="UP000094472"/>
    </source>
</evidence>
<evidence type="ECO:0000313" key="9">
    <source>
        <dbReference type="EMBL" id="ODR97743.1"/>
    </source>
</evidence>
<dbReference type="STRING" id="1774969.AUC69_11695"/>
<feature type="binding site" evidence="7">
    <location>
        <position position="197"/>
    </location>
    <ligand>
        <name>Zn(2+)</name>
        <dbReference type="ChEBI" id="CHEBI:29105"/>
    </ligand>
</feature>
<evidence type="ECO:0000256" key="1">
    <source>
        <dbReference type="ARBA" id="ARBA00004651"/>
    </source>
</evidence>
<dbReference type="GO" id="GO:0005886">
    <property type="term" value="C:plasma membrane"/>
    <property type="evidence" value="ECO:0007669"/>
    <property type="project" value="UniProtKB-SubCell"/>
</dbReference>
<reference evidence="9 10" key="1">
    <citation type="journal article" date="2016" name="Environ. Microbiol.">
        <title>New Methyloceanibacter diversity from North Sea sediments includes methanotroph containing solely the soluble methane monooxygenase.</title>
        <authorList>
            <person name="Vekeman B."/>
            <person name="Kerckhof F.M."/>
            <person name="Cremers G."/>
            <person name="de Vos P."/>
            <person name="Vandamme P."/>
            <person name="Boon N."/>
            <person name="Op den Camp H.J."/>
            <person name="Heylen K."/>
        </authorList>
    </citation>
    <scope>NUCLEOTIDE SEQUENCE [LARGE SCALE GENOMIC DNA]</scope>
    <source>
        <strain evidence="9 10">R-67175</strain>
    </source>
</reference>
<proteinExistence type="inferred from homology"/>
<dbReference type="Proteomes" id="UP000094472">
    <property type="component" value="Unassembled WGS sequence"/>
</dbReference>
<evidence type="ECO:0000256" key="6">
    <source>
        <dbReference type="ARBA" id="ARBA00023136"/>
    </source>
</evidence>
<evidence type="ECO:0000256" key="4">
    <source>
        <dbReference type="ARBA" id="ARBA00022692"/>
    </source>
</evidence>
<keyword evidence="7" id="KW-0479">Metal-binding</keyword>
<name>A0A1E3VW37_9HYPH</name>
<dbReference type="NCBIfam" id="TIGR01065">
    <property type="entry name" value="hlyIII"/>
    <property type="match status" value="1"/>
</dbReference>
<feature type="transmembrane region" description="Helical" evidence="8">
    <location>
        <begin position="48"/>
        <end position="73"/>
    </location>
</feature>
<comment type="similarity">
    <text evidence="2">Belongs to the UPF0073 (Hly-III) family.</text>
</comment>
<keyword evidence="4 8" id="KW-0812">Transmembrane</keyword>
<evidence type="ECO:0000256" key="7">
    <source>
        <dbReference type="PIRSR" id="PIRSR604254-1"/>
    </source>
</evidence>
<dbReference type="InterPro" id="IPR004254">
    <property type="entry name" value="AdipoR/HlyIII-related"/>
</dbReference>
<protein>
    <recommendedName>
        <fullName evidence="11">DNA-binding protein</fullName>
    </recommendedName>
</protein>
<keyword evidence="5 8" id="KW-1133">Transmembrane helix</keyword>
<accession>A0A1E3VW37</accession>
<dbReference type="PANTHER" id="PTHR20855:SF3">
    <property type="entry name" value="LD03007P"/>
    <property type="match status" value="1"/>
</dbReference>
<evidence type="ECO:0000256" key="8">
    <source>
        <dbReference type="SAM" id="Phobius"/>
    </source>
</evidence>
<keyword evidence="10" id="KW-1185">Reference proteome</keyword>
<feature type="transmembrane region" description="Helical" evidence="8">
    <location>
        <begin position="85"/>
        <end position="103"/>
    </location>
</feature>
<gene>
    <name evidence="9" type="ORF">AUC69_11695</name>
</gene>
<feature type="binding site" evidence="7">
    <location>
        <position position="71"/>
    </location>
    <ligand>
        <name>Zn(2+)</name>
        <dbReference type="ChEBI" id="CHEBI:29105"/>
    </ligand>
</feature>
<feature type="transmembrane region" description="Helical" evidence="8">
    <location>
        <begin position="21"/>
        <end position="42"/>
    </location>
</feature>
<dbReference type="InterPro" id="IPR005744">
    <property type="entry name" value="Hy-lIII"/>
</dbReference>
<dbReference type="OrthoDB" id="9813689at2"/>
<dbReference type="PANTHER" id="PTHR20855">
    <property type="entry name" value="ADIPOR/PROGESTIN RECEPTOR-RELATED"/>
    <property type="match status" value="1"/>
</dbReference>
<feature type="transmembrane region" description="Helical" evidence="8">
    <location>
        <begin position="135"/>
        <end position="155"/>
    </location>
</feature>
<sequence>MRTAGRVFPQYTLGERVVDGTIHVVGVAASVVALIALLVIGLHSGTPLWVLALVIYGLALVATFTCSAGYHLVVRPGIKEVFRRLDHAAIFLMIAGTYTPFVLIKMDNAWGLGLLAVVWGMAAIGIAIKLFAPRFLDGLSTALYLVQGWAVVAAWEPLQTALSSSVLTLLMVGGVLYTVGVVFHLWNRLPYQNAIWHGFVLSAASCHYAAVIGVVRV</sequence>
<evidence type="ECO:0008006" key="11">
    <source>
        <dbReference type="Google" id="ProtNLM"/>
    </source>
</evidence>
<organism evidence="9 10">
    <name type="scientific">Methyloceanibacter superfactus</name>
    <dbReference type="NCBI Taxonomy" id="1774969"/>
    <lineage>
        <taxon>Bacteria</taxon>
        <taxon>Pseudomonadati</taxon>
        <taxon>Pseudomonadota</taxon>
        <taxon>Alphaproteobacteria</taxon>
        <taxon>Hyphomicrobiales</taxon>
        <taxon>Hyphomicrobiaceae</taxon>
        <taxon>Methyloceanibacter</taxon>
    </lineage>
</organism>
<dbReference type="AlphaFoldDB" id="A0A1E3VW37"/>
<feature type="transmembrane region" description="Helical" evidence="8">
    <location>
        <begin position="109"/>
        <end position="128"/>
    </location>
</feature>
<evidence type="ECO:0000256" key="2">
    <source>
        <dbReference type="ARBA" id="ARBA00008488"/>
    </source>
</evidence>
<dbReference type="GO" id="GO:0046872">
    <property type="term" value="F:metal ion binding"/>
    <property type="evidence" value="ECO:0007669"/>
    <property type="project" value="UniProtKB-KW"/>
</dbReference>
<dbReference type="EMBL" id="LPWF01000025">
    <property type="protein sequence ID" value="ODR97743.1"/>
    <property type="molecule type" value="Genomic_DNA"/>
</dbReference>